<dbReference type="InterPro" id="IPR050397">
    <property type="entry name" value="Env_Response_Regulators"/>
</dbReference>
<evidence type="ECO:0000256" key="3">
    <source>
        <dbReference type="ARBA" id="ARBA00023163"/>
    </source>
</evidence>
<organism evidence="6 7">
    <name type="scientific">Marinobacter qingdaonensis</name>
    <dbReference type="NCBI Taxonomy" id="3108486"/>
    <lineage>
        <taxon>Bacteria</taxon>
        <taxon>Pseudomonadati</taxon>
        <taxon>Pseudomonadota</taxon>
        <taxon>Gammaproteobacteria</taxon>
        <taxon>Pseudomonadales</taxon>
        <taxon>Marinobacteraceae</taxon>
        <taxon>Marinobacter</taxon>
    </lineage>
</organism>
<dbReference type="PANTHER" id="PTHR24567:SF74">
    <property type="entry name" value="HTH-TYPE TRANSCRIPTIONAL REGULATOR ARCR"/>
    <property type="match status" value="1"/>
</dbReference>
<dbReference type="InterPro" id="IPR000595">
    <property type="entry name" value="cNMP-bd_dom"/>
</dbReference>
<feature type="domain" description="HTH crp-type" evidence="5">
    <location>
        <begin position="146"/>
        <end position="212"/>
    </location>
</feature>
<dbReference type="PROSITE" id="PS50042">
    <property type="entry name" value="CNMP_BINDING_3"/>
    <property type="match status" value="1"/>
</dbReference>
<proteinExistence type="predicted"/>
<dbReference type="PROSITE" id="PS51063">
    <property type="entry name" value="HTH_CRP_2"/>
    <property type="match status" value="1"/>
</dbReference>
<sequence length="238" mass="26493">MTPSPHPTQNHLLAALPADVRQRLLPYLEEIPMPLGQVLYEAGDKMRHVYFPTDSIVSLLYVMESGASAEISVVGNEGLVGISLFMGGESTSSRAVVQSGGSGYRLAGQRLVDEFHRHGDLMSLVLRYTQALITQMAQTAVCNRHHSIDQQLCRWLLLSLDRLPTTHLVMTQELIANMLGVRREGVTEAAGKLQQLGVIKYRRGHIEVMDRPRLEQMSCECYAVVKRETDRLLTVPSA</sequence>
<keyword evidence="2" id="KW-0238">DNA-binding</keyword>
<dbReference type="EMBL" id="JAYDCJ010000003">
    <property type="protein sequence ID" value="MEA1081111.1"/>
    <property type="molecule type" value="Genomic_DNA"/>
</dbReference>
<gene>
    <name evidence="6" type="ORF">U5822_10550</name>
</gene>
<evidence type="ECO:0000313" key="7">
    <source>
        <dbReference type="Proteomes" id="UP001305746"/>
    </source>
</evidence>
<evidence type="ECO:0000259" key="5">
    <source>
        <dbReference type="PROSITE" id="PS51063"/>
    </source>
</evidence>
<dbReference type="InterPro" id="IPR036390">
    <property type="entry name" value="WH_DNA-bd_sf"/>
</dbReference>
<dbReference type="SMART" id="SM00100">
    <property type="entry name" value="cNMP"/>
    <property type="match status" value="1"/>
</dbReference>
<dbReference type="SUPFAM" id="SSF51206">
    <property type="entry name" value="cAMP-binding domain-like"/>
    <property type="match status" value="1"/>
</dbReference>
<dbReference type="Gene3D" id="2.60.120.10">
    <property type="entry name" value="Jelly Rolls"/>
    <property type="match status" value="1"/>
</dbReference>
<dbReference type="CDD" id="cd00038">
    <property type="entry name" value="CAP_ED"/>
    <property type="match status" value="1"/>
</dbReference>
<accession>A0ABU5NZ72</accession>
<feature type="domain" description="Cyclic nucleotide-binding" evidence="4">
    <location>
        <begin position="12"/>
        <end position="81"/>
    </location>
</feature>
<protein>
    <submittedName>
        <fullName evidence="6">Crp/Fnr family transcriptional regulator</fullName>
    </submittedName>
</protein>
<keyword evidence="7" id="KW-1185">Reference proteome</keyword>
<evidence type="ECO:0000259" key="4">
    <source>
        <dbReference type="PROSITE" id="PS50042"/>
    </source>
</evidence>
<dbReference type="InterPro" id="IPR012318">
    <property type="entry name" value="HTH_CRP"/>
</dbReference>
<dbReference type="PANTHER" id="PTHR24567">
    <property type="entry name" value="CRP FAMILY TRANSCRIPTIONAL REGULATORY PROTEIN"/>
    <property type="match status" value="1"/>
</dbReference>
<evidence type="ECO:0000256" key="1">
    <source>
        <dbReference type="ARBA" id="ARBA00023015"/>
    </source>
</evidence>
<dbReference type="InterPro" id="IPR018490">
    <property type="entry name" value="cNMP-bd_dom_sf"/>
</dbReference>
<dbReference type="SMART" id="SM00419">
    <property type="entry name" value="HTH_CRP"/>
    <property type="match status" value="1"/>
</dbReference>
<name>A0ABU5NZ72_9GAMM</name>
<dbReference type="Proteomes" id="UP001305746">
    <property type="component" value="Unassembled WGS sequence"/>
</dbReference>
<evidence type="ECO:0000256" key="2">
    <source>
        <dbReference type="ARBA" id="ARBA00023125"/>
    </source>
</evidence>
<dbReference type="Pfam" id="PF00027">
    <property type="entry name" value="cNMP_binding"/>
    <property type="match status" value="1"/>
</dbReference>
<comment type="caution">
    <text evidence="6">The sequence shown here is derived from an EMBL/GenBank/DDBJ whole genome shotgun (WGS) entry which is preliminary data.</text>
</comment>
<reference evidence="6 7" key="1">
    <citation type="submission" date="2023-12" db="EMBL/GenBank/DDBJ databases">
        <title>Marinobacter qingdaonensis sp. nov., isolated from the intertidal sediment of Qingdao, PR China.</title>
        <authorList>
            <person name="Li Y."/>
        </authorList>
    </citation>
    <scope>NUCLEOTIDE SEQUENCE [LARGE SCALE GENOMIC DNA]</scope>
    <source>
        <strain evidence="6 7">ASW11-75</strain>
    </source>
</reference>
<dbReference type="InterPro" id="IPR014710">
    <property type="entry name" value="RmlC-like_jellyroll"/>
</dbReference>
<dbReference type="SUPFAM" id="SSF46785">
    <property type="entry name" value="Winged helix' DNA-binding domain"/>
    <property type="match status" value="1"/>
</dbReference>
<keyword evidence="1" id="KW-0805">Transcription regulation</keyword>
<dbReference type="RefSeq" id="WP_131484070.1">
    <property type="nucleotide sequence ID" value="NZ_JAYDCJ010000003.1"/>
</dbReference>
<evidence type="ECO:0000313" key="6">
    <source>
        <dbReference type="EMBL" id="MEA1081111.1"/>
    </source>
</evidence>
<dbReference type="Pfam" id="PF13545">
    <property type="entry name" value="HTH_Crp_2"/>
    <property type="match status" value="1"/>
</dbReference>
<keyword evidence="3" id="KW-0804">Transcription</keyword>